<evidence type="ECO:0000313" key="2">
    <source>
        <dbReference type="Proteomes" id="UP000326924"/>
    </source>
</evidence>
<evidence type="ECO:0000313" key="1">
    <source>
        <dbReference type="EMBL" id="KAA8914363.1"/>
    </source>
</evidence>
<keyword evidence="2" id="KW-1185">Reference proteome</keyword>
<organism evidence="1 2">
    <name type="scientific">Sphaerosporella brunnea</name>
    <dbReference type="NCBI Taxonomy" id="1250544"/>
    <lineage>
        <taxon>Eukaryota</taxon>
        <taxon>Fungi</taxon>
        <taxon>Dikarya</taxon>
        <taxon>Ascomycota</taxon>
        <taxon>Pezizomycotina</taxon>
        <taxon>Pezizomycetes</taxon>
        <taxon>Pezizales</taxon>
        <taxon>Pyronemataceae</taxon>
        <taxon>Sphaerosporella</taxon>
    </lineage>
</organism>
<name>A0A5J5FAA6_9PEZI</name>
<proteinExistence type="predicted"/>
<dbReference type="Proteomes" id="UP000326924">
    <property type="component" value="Unassembled WGS sequence"/>
</dbReference>
<dbReference type="InParanoid" id="A0A5J5FAA6"/>
<dbReference type="OrthoDB" id="5479705at2759"/>
<sequence length="106" mass="11997">MQTRPHVPPDNESLIKQVIQAQLNGDCELRETGHKFSNHESAFAKVQQYAFANGFDVVETQWDPKQHRRAYSCVHFGKPKNWRKLQGEALSRETFGALDGATANGE</sequence>
<dbReference type="EMBL" id="VXIS01000006">
    <property type="protein sequence ID" value="KAA8914363.1"/>
    <property type="molecule type" value="Genomic_DNA"/>
</dbReference>
<comment type="caution">
    <text evidence="1">The sequence shown here is derived from an EMBL/GenBank/DDBJ whole genome shotgun (WGS) entry which is preliminary data.</text>
</comment>
<protein>
    <submittedName>
        <fullName evidence="1">Uncharacterized protein</fullName>
    </submittedName>
</protein>
<gene>
    <name evidence="1" type="ORF">FN846DRAFT_885980</name>
</gene>
<reference evidence="1 2" key="1">
    <citation type="submission" date="2019-09" db="EMBL/GenBank/DDBJ databases">
        <title>Draft genome of the ectomycorrhizal ascomycete Sphaerosporella brunnea.</title>
        <authorList>
            <consortium name="DOE Joint Genome Institute"/>
            <person name="Benucci G.M."/>
            <person name="Marozzi G."/>
            <person name="Antonielli L."/>
            <person name="Sanchez S."/>
            <person name="Marco P."/>
            <person name="Wang X."/>
            <person name="Falini L.B."/>
            <person name="Barry K."/>
            <person name="Haridas S."/>
            <person name="Lipzen A."/>
            <person name="Labutti K."/>
            <person name="Grigoriev I.V."/>
            <person name="Murat C."/>
            <person name="Martin F."/>
            <person name="Albertini E."/>
            <person name="Donnini D."/>
            <person name="Bonito G."/>
        </authorList>
    </citation>
    <scope>NUCLEOTIDE SEQUENCE [LARGE SCALE GENOMIC DNA]</scope>
    <source>
        <strain evidence="1 2">Sb_GMNB300</strain>
    </source>
</reference>
<accession>A0A5J5FAA6</accession>
<dbReference type="AlphaFoldDB" id="A0A5J5FAA6"/>